<dbReference type="Gene3D" id="1.25.40.850">
    <property type="match status" value="1"/>
</dbReference>
<name>A0AAW2Z096_9EUKA</name>
<dbReference type="InterPro" id="IPR043155">
    <property type="entry name" value="VPS33_dom3b"/>
</dbReference>
<comment type="caution">
    <text evidence="3">The sequence shown here is derived from an EMBL/GenBank/DDBJ whole genome shotgun (WGS) entry which is preliminary data.</text>
</comment>
<feature type="region of interest" description="Disordered" evidence="2">
    <location>
        <begin position="1"/>
        <end position="28"/>
    </location>
</feature>
<sequence>MSNNSKPKDKKVQIEVQQGAKKDEKPSKRIVKSVVPKLSNSAVDASPLRAIAVDEIKKILEGIPGKKTLVIDPSIIGPLAVVVPLSILLSCGVDDKRIYLLNDDKFNTDSDCIVYLTRPRIPLMRQMASQILAINSSKASGKRIYVIFVPRRTLICEVMLEKLGVYGLVSNFHEFPLDIIPFDNDLLTMEYTPLFRDVYLEGDLSGLYFIARGIMKMQALFGGLVPVIRYAGKNAKIVHDILVSLRKKVEKKLSSTASDFASIILIDRKVDLATPLMTPFTYEGLIDHFYGINNNVITLDFFSQAEQETPNDDEHEEPKSPPPKTAPQKMPLNDDDQVFNIIRHLNFSALRDHLRTIITEIDQKYEDRKKLVSVSDIKAYFEELPEVQQKHKDLTTHTNIATTIKREMDKHDFVKTLETERNIIMNEDDRANLEYIETCIIRQDPVIKVIRLLCLMSIAKNGINQKEFDHLRTEMVHSYGHFILLTLHNLEKCGLIKLYTSRGTWPSIVKNFNLMVSGSDDKKKQDISYTHSGYAPLSVRIIEHINDWDRVASNFKGTEHEGFIGRAEQPNAVANLANNKRTHLVYFIGGCTFAEISAIKNQRNKDERFVVATTKLINSETFLASMFEQV</sequence>
<feature type="compositionally biased region" description="Basic and acidic residues" evidence="2">
    <location>
        <begin position="1"/>
        <end position="13"/>
    </location>
</feature>
<proteinExistence type="inferred from homology"/>
<protein>
    <submittedName>
        <fullName evidence="3">Vacuolar protein sorting protein VPS33</fullName>
    </submittedName>
</protein>
<accession>A0AAW2Z096</accession>
<dbReference type="InterPro" id="IPR027482">
    <property type="entry name" value="Sec1-like_dom2"/>
</dbReference>
<dbReference type="InterPro" id="IPR001619">
    <property type="entry name" value="Sec1-like"/>
</dbReference>
<dbReference type="InterPro" id="IPR036045">
    <property type="entry name" value="Sec1-like_sf"/>
</dbReference>
<keyword evidence="4" id="KW-1185">Reference proteome</keyword>
<comment type="similarity">
    <text evidence="1">Belongs to the STXBP/unc-18/SEC1 family.</text>
</comment>
<dbReference type="EMBL" id="JAOPGA020000840">
    <property type="protein sequence ID" value="KAL0482286.1"/>
    <property type="molecule type" value="Genomic_DNA"/>
</dbReference>
<dbReference type="Proteomes" id="UP001431209">
    <property type="component" value="Unassembled WGS sequence"/>
</dbReference>
<dbReference type="GO" id="GO:0016192">
    <property type="term" value="P:vesicle-mediated transport"/>
    <property type="evidence" value="ECO:0007669"/>
    <property type="project" value="InterPro"/>
</dbReference>
<dbReference type="Pfam" id="PF00995">
    <property type="entry name" value="Sec1"/>
    <property type="match status" value="1"/>
</dbReference>
<evidence type="ECO:0000256" key="2">
    <source>
        <dbReference type="SAM" id="MobiDB-lite"/>
    </source>
</evidence>
<evidence type="ECO:0000256" key="1">
    <source>
        <dbReference type="ARBA" id="ARBA00009884"/>
    </source>
</evidence>
<dbReference type="SUPFAM" id="SSF56815">
    <property type="entry name" value="Sec1/munc18-like (SM) proteins"/>
    <property type="match status" value="1"/>
</dbReference>
<evidence type="ECO:0000313" key="4">
    <source>
        <dbReference type="Proteomes" id="UP001431209"/>
    </source>
</evidence>
<dbReference type="AlphaFoldDB" id="A0AAW2Z096"/>
<dbReference type="Gene3D" id="3.40.50.1910">
    <property type="match status" value="2"/>
</dbReference>
<dbReference type="InterPro" id="IPR043154">
    <property type="entry name" value="Sec-1-like_dom1"/>
</dbReference>
<evidence type="ECO:0000313" key="3">
    <source>
        <dbReference type="EMBL" id="KAL0482286.1"/>
    </source>
</evidence>
<organism evidence="3 4">
    <name type="scientific">Acrasis kona</name>
    <dbReference type="NCBI Taxonomy" id="1008807"/>
    <lineage>
        <taxon>Eukaryota</taxon>
        <taxon>Discoba</taxon>
        <taxon>Heterolobosea</taxon>
        <taxon>Tetramitia</taxon>
        <taxon>Eutetramitia</taxon>
        <taxon>Acrasidae</taxon>
        <taxon>Acrasis</taxon>
    </lineage>
</organism>
<gene>
    <name evidence="3" type="ORF">AKO1_012985</name>
</gene>
<feature type="region of interest" description="Disordered" evidence="2">
    <location>
        <begin position="307"/>
        <end position="332"/>
    </location>
</feature>
<dbReference type="Gene3D" id="3.40.50.2060">
    <property type="match status" value="1"/>
</dbReference>
<dbReference type="PANTHER" id="PTHR11679">
    <property type="entry name" value="VESICLE PROTEIN SORTING-ASSOCIATED"/>
    <property type="match status" value="1"/>
</dbReference>
<reference evidence="3 4" key="1">
    <citation type="submission" date="2024-03" db="EMBL/GenBank/DDBJ databases">
        <title>The Acrasis kona genome and developmental transcriptomes reveal deep origins of eukaryotic multicellular pathways.</title>
        <authorList>
            <person name="Sheikh S."/>
            <person name="Fu C.-J."/>
            <person name="Brown M.W."/>
            <person name="Baldauf S.L."/>
        </authorList>
    </citation>
    <scope>NUCLEOTIDE SEQUENCE [LARGE SCALE GENOMIC DNA]</scope>
    <source>
        <strain evidence="3 4">ATCC MYA-3509</strain>
    </source>
</reference>